<evidence type="ECO:0000259" key="1">
    <source>
        <dbReference type="PROSITE" id="PS50878"/>
    </source>
</evidence>
<evidence type="ECO:0000313" key="2">
    <source>
        <dbReference type="EMBL" id="AZK47325.1"/>
    </source>
</evidence>
<name>A0A3S8RW01_9BACL</name>
<dbReference type="RefSeq" id="WP_125083355.1">
    <property type="nucleotide sequence ID" value="NZ_CP034248.1"/>
</dbReference>
<dbReference type="Proteomes" id="UP000273145">
    <property type="component" value="Chromosome"/>
</dbReference>
<reference evidence="2 3" key="1">
    <citation type="submission" date="2018-11" db="EMBL/GenBank/DDBJ databases">
        <title>Genome sequencing of Paenibacillus lentus DSM25539(T).</title>
        <authorList>
            <person name="Kook J.-K."/>
            <person name="Park S.-N."/>
            <person name="Lim Y.K."/>
        </authorList>
    </citation>
    <scope>NUCLEOTIDE SEQUENCE [LARGE SCALE GENOMIC DNA]</scope>
    <source>
        <strain evidence="2 3">DSM 25539</strain>
    </source>
</reference>
<dbReference type="KEGG" id="plen:EIM92_15100"/>
<feature type="domain" description="Reverse transcriptase" evidence="1">
    <location>
        <begin position="1"/>
        <end position="304"/>
    </location>
</feature>
<dbReference type="PROSITE" id="PS50878">
    <property type="entry name" value="RT_POL"/>
    <property type="match status" value="1"/>
</dbReference>
<proteinExistence type="predicted"/>
<organism evidence="2 3">
    <name type="scientific">Paenibacillus lentus</name>
    <dbReference type="NCBI Taxonomy" id="1338368"/>
    <lineage>
        <taxon>Bacteria</taxon>
        <taxon>Bacillati</taxon>
        <taxon>Bacillota</taxon>
        <taxon>Bacilli</taxon>
        <taxon>Bacillales</taxon>
        <taxon>Paenibacillaceae</taxon>
        <taxon>Paenibacillus</taxon>
    </lineage>
</organism>
<keyword evidence="3" id="KW-1185">Reference proteome</keyword>
<accession>A0A3S8RW01</accession>
<dbReference type="InterPro" id="IPR000477">
    <property type="entry name" value="RT_dom"/>
</dbReference>
<protein>
    <submittedName>
        <fullName evidence="2">RNA-directed DNA polymerase</fullName>
    </submittedName>
</protein>
<sequence>MQTERFINLRKPELEKIFKKSNIIEVWRKIVKNQLRNIDLKDLFDHYDFNYNIEERATTIRNDILNGNYKVSQALTYRIEKKFGVCRHLVTPQPTDALVFQVLIESVSKEILENQPSKNAFYSRDKHSVSIPHEVDEYMLNWRQQWKKMQKMIYNFTDEQDFIIVTDISNYYDSIDINELRKVFTSYSKMNEVLIDLVFKIIEEISWKPDYLPYSSRGLPTTNIEGVRLLAHSFLFEVDEVVKQATNGSFARWMDDITIGVNSRRQAVEIISSISDMLKSRGLALNLSKTNIYDEKQGYYHFQIEENRYLDSIEKVKKGDSDYKEICKDVHKKFKQHFKDQGAKYWEKATKRYITAYGRLESTKLLNDLPSIYSEYPNLRSNLNLYLSILGYEKNTSEKVLEIIKKIDIFDDISMYQLCYLVTQWEIPTDEKAKKFLKEFEANITKLSFNRRVASDFYCLLWFKAKYNHPEDLLNFITKYKNLWQTEPFLRRQVTAIISRLLTTNEKSGETLLASQISSGVPNTVTLASQILAFKDLEKLESKMLFYLFPTSSQRAYPLPKFLVLCSVLNSKEIRSDSSIREKIILNIKDPYYLKWLDLQYNIN</sequence>
<dbReference type="OrthoDB" id="9788687at2"/>
<keyword evidence="2" id="KW-0695">RNA-directed DNA polymerase</keyword>
<keyword evidence="2" id="KW-0548">Nucleotidyltransferase</keyword>
<dbReference type="GO" id="GO:0003964">
    <property type="term" value="F:RNA-directed DNA polymerase activity"/>
    <property type="evidence" value="ECO:0007669"/>
    <property type="project" value="UniProtKB-KW"/>
</dbReference>
<dbReference type="CDD" id="cd01646">
    <property type="entry name" value="RT_Bac_retron_I"/>
    <property type="match status" value="1"/>
</dbReference>
<keyword evidence="2" id="KW-0808">Transferase</keyword>
<dbReference type="Pfam" id="PF00078">
    <property type="entry name" value="RVT_1"/>
    <property type="match status" value="1"/>
</dbReference>
<gene>
    <name evidence="2" type="ORF">EIM92_15100</name>
</gene>
<evidence type="ECO:0000313" key="3">
    <source>
        <dbReference type="Proteomes" id="UP000273145"/>
    </source>
</evidence>
<dbReference type="AlphaFoldDB" id="A0A3S8RW01"/>
<dbReference type="EMBL" id="CP034248">
    <property type="protein sequence ID" value="AZK47325.1"/>
    <property type="molecule type" value="Genomic_DNA"/>
</dbReference>